<organism evidence="2 3">
    <name type="scientific">Setomelanomma holmii</name>
    <dbReference type="NCBI Taxonomy" id="210430"/>
    <lineage>
        <taxon>Eukaryota</taxon>
        <taxon>Fungi</taxon>
        <taxon>Dikarya</taxon>
        <taxon>Ascomycota</taxon>
        <taxon>Pezizomycotina</taxon>
        <taxon>Dothideomycetes</taxon>
        <taxon>Pleosporomycetidae</taxon>
        <taxon>Pleosporales</taxon>
        <taxon>Pleosporineae</taxon>
        <taxon>Phaeosphaeriaceae</taxon>
        <taxon>Setomelanomma</taxon>
    </lineage>
</organism>
<feature type="signal peptide" evidence="1">
    <location>
        <begin position="1"/>
        <end position="22"/>
    </location>
</feature>
<evidence type="ECO:0000256" key="1">
    <source>
        <dbReference type="SAM" id="SignalP"/>
    </source>
</evidence>
<keyword evidence="3" id="KW-1185">Reference proteome</keyword>
<name>A0A9P4H5L2_9PLEO</name>
<sequence length="82" mass="8487">MLLKQIAPLLILAATFSGSIMAKKDKNSPGPTCGAPFCDKKGVIMTGITFAMPSSAMVVTPLSTPTPTVTPKALRVGTRVIV</sequence>
<comment type="caution">
    <text evidence="2">The sequence shown here is derived from an EMBL/GenBank/DDBJ whole genome shotgun (WGS) entry which is preliminary data.</text>
</comment>
<protein>
    <submittedName>
        <fullName evidence="2">Uncharacterized protein</fullName>
    </submittedName>
</protein>
<feature type="chain" id="PRO_5040440246" evidence="1">
    <location>
        <begin position="23"/>
        <end position="82"/>
    </location>
</feature>
<accession>A0A9P4H5L2</accession>
<keyword evidence="1" id="KW-0732">Signal</keyword>
<dbReference type="AlphaFoldDB" id="A0A9P4H5L2"/>
<proteinExistence type="predicted"/>
<reference evidence="2" key="1">
    <citation type="journal article" date="2020" name="Stud. Mycol.">
        <title>101 Dothideomycetes genomes: a test case for predicting lifestyles and emergence of pathogens.</title>
        <authorList>
            <person name="Haridas S."/>
            <person name="Albert R."/>
            <person name="Binder M."/>
            <person name="Bloem J."/>
            <person name="Labutti K."/>
            <person name="Salamov A."/>
            <person name="Andreopoulos B."/>
            <person name="Baker S."/>
            <person name="Barry K."/>
            <person name="Bills G."/>
            <person name="Bluhm B."/>
            <person name="Cannon C."/>
            <person name="Castanera R."/>
            <person name="Culley D."/>
            <person name="Daum C."/>
            <person name="Ezra D."/>
            <person name="Gonzalez J."/>
            <person name="Henrissat B."/>
            <person name="Kuo A."/>
            <person name="Liang C."/>
            <person name="Lipzen A."/>
            <person name="Lutzoni F."/>
            <person name="Magnuson J."/>
            <person name="Mondo S."/>
            <person name="Nolan M."/>
            <person name="Ohm R."/>
            <person name="Pangilinan J."/>
            <person name="Park H.-J."/>
            <person name="Ramirez L."/>
            <person name="Alfaro M."/>
            <person name="Sun H."/>
            <person name="Tritt A."/>
            <person name="Yoshinaga Y."/>
            <person name="Zwiers L.-H."/>
            <person name="Turgeon B."/>
            <person name="Goodwin S."/>
            <person name="Spatafora J."/>
            <person name="Crous P."/>
            <person name="Grigoriev I."/>
        </authorList>
    </citation>
    <scope>NUCLEOTIDE SEQUENCE</scope>
    <source>
        <strain evidence="2">CBS 110217</strain>
    </source>
</reference>
<evidence type="ECO:0000313" key="3">
    <source>
        <dbReference type="Proteomes" id="UP000799777"/>
    </source>
</evidence>
<gene>
    <name evidence="2" type="ORF">EK21DRAFT_115213</name>
</gene>
<evidence type="ECO:0000313" key="2">
    <source>
        <dbReference type="EMBL" id="KAF2027096.1"/>
    </source>
</evidence>
<dbReference type="EMBL" id="ML978232">
    <property type="protein sequence ID" value="KAF2027096.1"/>
    <property type="molecule type" value="Genomic_DNA"/>
</dbReference>
<dbReference type="Proteomes" id="UP000799777">
    <property type="component" value="Unassembled WGS sequence"/>
</dbReference>